<dbReference type="PANTHER" id="PTHR19288:SF46">
    <property type="entry name" value="HALOACID DEHALOGENASE-LIKE HYDROLASE DOMAIN-CONTAINING PROTEIN 2"/>
    <property type="match status" value="1"/>
</dbReference>
<dbReference type="OrthoDB" id="9810449at2"/>
<evidence type="ECO:0000256" key="8">
    <source>
        <dbReference type="PIRSR" id="PIRSR000915-3"/>
    </source>
</evidence>
<feature type="binding site" evidence="8">
    <location>
        <position position="213"/>
    </location>
    <ligand>
        <name>Mg(2+)</name>
        <dbReference type="ChEBI" id="CHEBI:18420"/>
    </ligand>
</feature>
<dbReference type="EC" id="3.1.3.-" evidence="5"/>
<dbReference type="Pfam" id="PF13344">
    <property type="entry name" value="Hydrolase_6"/>
    <property type="match status" value="1"/>
</dbReference>
<feature type="binding site" evidence="8">
    <location>
        <position position="17"/>
    </location>
    <ligand>
        <name>Mg(2+)</name>
        <dbReference type="ChEBI" id="CHEBI:18420"/>
    </ligand>
</feature>
<comment type="function">
    <text evidence="5">Catalyzes the dephosphorylation of 2-6 carbon acid sugars in vitro.</text>
</comment>
<evidence type="ECO:0000256" key="3">
    <source>
        <dbReference type="ARBA" id="ARBA00022801"/>
    </source>
</evidence>
<dbReference type="RefSeq" id="WP_103081334.1">
    <property type="nucleotide sequence ID" value="NZ_CP021850.1"/>
</dbReference>
<comment type="cofactor">
    <cofactor evidence="8">
        <name>Mg(2+)</name>
        <dbReference type="ChEBI" id="CHEBI:18420"/>
    </cofactor>
    <text evidence="8">Divalent metal ions. Mg(2+) is the most effective.</text>
</comment>
<dbReference type="KEGG" id="cthd:CDO33_14940"/>
<evidence type="ECO:0000256" key="4">
    <source>
        <dbReference type="ARBA" id="ARBA00022842"/>
    </source>
</evidence>
<feature type="binding site" evidence="7">
    <location>
        <position position="188"/>
    </location>
    <ligand>
        <name>substrate</name>
    </ligand>
</feature>
<evidence type="ECO:0000256" key="5">
    <source>
        <dbReference type="PIRNR" id="PIRNR000915"/>
    </source>
</evidence>
<sequence length="263" mass="29255">MTNNLEALRSKKLFVLDMDGTFYLGDKLIDGSLDFIEKLKAKNRGFLFFTNNSSKNSKFYKKKLANMGCFVEEQTIVTSGDVTIKYLKENYPDAGVYLVGTEMLVESFKSNGIRLTENNPDIVVFGFDTTLTYEKVSKACTYIRNGALFLATHIDYNCPTENGFIPDCGSMCAMVESSTGKKPKFLGKPFRETVDMIKLITGMGDDELAFVGDRLYTDIAVGVRNGITGILVLTGETRIEDVEKSDVKPDYIFDSLSALGRVL</sequence>
<evidence type="ECO:0000256" key="7">
    <source>
        <dbReference type="PIRSR" id="PIRSR000915-2"/>
    </source>
</evidence>
<evidence type="ECO:0000256" key="1">
    <source>
        <dbReference type="ARBA" id="ARBA00006696"/>
    </source>
</evidence>
<feature type="binding site" evidence="8">
    <location>
        <position position="19"/>
    </location>
    <ligand>
        <name>Mg(2+)</name>
        <dbReference type="ChEBI" id="CHEBI:18420"/>
    </ligand>
</feature>
<keyword evidence="3 9" id="KW-0378">Hydrolase</keyword>
<feature type="active site" description="Nucleophile" evidence="6">
    <location>
        <position position="17"/>
    </location>
</feature>
<dbReference type="GO" id="GO:0016791">
    <property type="term" value="F:phosphatase activity"/>
    <property type="evidence" value="ECO:0007669"/>
    <property type="project" value="TreeGrafter"/>
</dbReference>
<dbReference type="SUPFAM" id="SSF56784">
    <property type="entry name" value="HAD-like"/>
    <property type="match status" value="1"/>
</dbReference>
<dbReference type="GO" id="GO:0005737">
    <property type="term" value="C:cytoplasm"/>
    <property type="evidence" value="ECO:0007669"/>
    <property type="project" value="TreeGrafter"/>
</dbReference>
<gene>
    <name evidence="9" type="ORF">CDQ84_08640</name>
</gene>
<dbReference type="Proteomes" id="UP000236151">
    <property type="component" value="Unassembled WGS sequence"/>
</dbReference>
<keyword evidence="2 5" id="KW-0479">Metal-binding</keyword>
<dbReference type="Gene3D" id="3.40.50.1000">
    <property type="entry name" value="HAD superfamily/HAD-like"/>
    <property type="match status" value="2"/>
</dbReference>
<reference evidence="9 10" key="1">
    <citation type="submission" date="2017-06" db="EMBL/GenBank/DDBJ databases">
        <title>Investigating the central metabolism of Clostridium thermosuccinogenes.</title>
        <authorList>
            <person name="Koendjbiharie J.G."/>
            <person name="van Kranenburg R."/>
        </authorList>
    </citation>
    <scope>NUCLEOTIDE SEQUENCE [LARGE SCALE GENOMIC DNA]</scope>
    <source>
        <strain evidence="9 10">DSM 5806</strain>
    </source>
</reference>
<proteinExistence type="inferred from homology"/>
<dbReference type="AlphaFoldDB" id="A0A2K2FL71"/>
<evidence type="ECO:0000256" key="6">
    <source>
        <dbReference type="PIRSR" id="PIRSR000915-1"/>
    </source>
</evidence>
<dbReference type="InterPro" id="IPR006357">
    <property type="entry name" value="HAD-SF_hydro_IIA"/>
</dbReference>
<dbReference type="InterPro" id="IPR023214">
    <property type="entry name" value="HAD_sf"/>
</dbReference>
<keyword evidence="4 5" id="KW-0460">Magnesium</keyword>
<evidence type="ECO:0000256" key="2">
    <source>
        <dbReference type="ARBA" id="ARBA00022723"/>
    </source>
</evidence>
<keyword evidence="10" id="KW-1185">Reference proteome</keyword>
<dbReference type="NCBIfam" id="TIGR01460">
    <property type="entry name" value="HAD-SF-IIA"/>
    <property type="match status" value="1"/>
</dbReference>
<comment type="similarity">
    <text evidence="1 5">Belongs to the HAD-like hydrolase superfamily. NagD family.</text>
</comment>
<dbReference type="InterPro" id="IPR036412">
    <property type="entry name" value="HAD-like_sf"/>
</dbReference>
<accession>A0A2K2FL71</accession>
<dbReference type="PIRSF" id="PIRSF000915">
    <property type="entry name" value="PGP-type_phosphatase"/>
    <property type="match status" value="1"/>
</dbReference>
<name>A0A2K2FL71_9CLOT</name>
<protein>
    <recommendedName>
        <fullName evidence="5">Acid sugar phosphatase</fullName>
        <ecNumber evidence="5">3.1.3.-</ecNumber>
    </recommendedName>
</protein>
<evidence type="ECO:0000313" key="10">
    <source>
        <dbReference type="Proteomes" id="UP000236151"/>
    </source>
</evidence>
<dbReference type="Pfam" id="PF13242">
    <property type="entry name" value="Hydrolase_like"/>
    <property type="match status" value="1"/>
</dbReference>
<dbReference type="FunFam" id="3.40.50.1000:FF:000053">
    <property type="entry name" value="TIGR01457 family HAD hydrolase"/>
    <property type="match status" value="1"/>
</dbReference>
<evidence type="ECO:0000313" key="9">
    <source>
        <dbReference type="EMBL" id="PNT99518.1"/>
    </source>
</evidence>
<organism evidence="9 10">
    <name type="scientific">Clostridium thermosuccinogenes</name>
    <dbReference type="NCBI Taxonomy" id="84032"/>
    <lineage>
        <taxon>Bacteria</taxon>
        <taxon>Bacillati</taxon>
        <taxon>Bacillota</taxon>
        <taxon>Clostridia</taxon>
        <taxon>Eubacteriales</taxon>
        <taxon>Clostridiaceae</taxon>
        <taxon>Clostridium</taxon>
    </lineage>
</organism>
<dbReference type="GO" id="GO:0046872">
    <property type="term" value="F:metal ion binding"/>
    <property type="evidence" value="ECO:0007669"/>
    <property type="project" value="UniProtKB-KW"/>
</dbReference>
<dbReference type="PANTHER" id="PTHR19288">
    <property type="entry name" value="4-NITROPHENYLPHOSPHATASE-RELATED"/>
    <property type="match status" value="1"/>
</dbReference>
<dbReference type="EMBL" id="NIOJ01000018">
    <property type="protein sequence ID" value="PNT99518.1"/>
    <property type="molecule type" value="Genomic_DNA"/>
</dbReference>
<comment type="caution">
    <text evidence="9">The sequence shown here is derived from an EMBL/GenBank/DDBJ whole genome shotgun (WGS) entry which is preliminary data.</text>
</comment>
<feature type="active site" description="Proton donor" evidence="6">
    <location>
        <position position="19"/>
    </location>
</feature>